<dbReference type="SUPFAM" id="SSF55486">
    <property type="entry name" value="Metalloproteases ('zincins'), catalytic domain"/>
    <property type="match status" value="1"/>
</dbReference>
<evidence type="ECO:0000256" key="5">
    <source>
        <dbReference type="ARBA" id="ARBA00023049"/>
    </source>
</evidence>
<dbReference type="CDD" id="cd09609">
    <property type="entry name" value="M3B_PepF"/>
    <property type="match status" value="1"/>
</dbReference>
<proteinExistence type="inferred from homology"/>
<protein>
    <recommendedName>
        <fullName evidence="6">Oligopeptidase F</fullName>
        <ecNumber evidence="6">3.4.24.-</ecNumber>
    </recommendedName>
</protein>
<dbReference type="Gene3D" id="1.20.140.70">
    <property type="entry name" value="Oligopeptidase f, N-terminal domain"/>
    <property type="match status" value="1"/>
</dbReference>
<comment type="similarity">
    <text evidence="6">Belongs to the peptidase M3B family.</text>
</comment>
<keyword evidence="5 6" id="KW-0482">Metalloprotease</keyword>
<dbReference type="Gene3D" id="1.10.1370.20">
    <property type="entry name" value="Oligoendopeptidase f, C-terminal domain"/>
    <property type="match status" value="1"/>
</dbReference>
<keyword evidence="4 6" id="KW-0862">Zinc</keyword>
<dbReference type="AlphaFoldDB" id="A0A3Q9BIZ8"/>
<reference evidence="10" key="1">
    <citation type="submission" date="2018-12" db="EMBL/GenBank/DDBJ databases">
        <title>Complete genome sequencing of Jeotgalibaca sp. H21T32.</title>
        <authorList>
            <person name="Bae J.-W."/>
            <person name="Lee S.-Y."/>
        </authorList>
    </citation>
    <scope>NUCLEOTIDE SEQUENCE [LARGE SCALE GENOMIC DNA]</scope>
    <source>
        <strain evidence="10">H21T32</strain>
    </source>
</reference>
<evidence type="ECO:0000256" key="4">
    <source>
        <dbReference type="ARBA" id="ARBA00022833"/>
    </source>
</evidence>
<feature type="domain" description="Peptidase M3A/M3B catalytic" evidence="7">
    <location>
        <begin position="203"/>
        <end position="586"/>
    </location>
</feature>
<dbReference type="EC" id="3.4.24.-" evidence="6"/>
<dbReference type="KEGG" id="jeh:EJN90_01670"/>
<dbReference type="RefSeq" id="WP_126108573.1">
    <property type="nucleotide sequence ID" value="NZ_CP034465.1"/>
</dbReference>
<evidence type="ECO:0000313" key="10">
    <source>
        <dbReference type="Proteomes" id="UP000273326"/>
    </source>
</evidence>
<keyword evidence="10" id="KW-1185">Reference proteome</keyword>
<gene>
    <name evidence="9" type="primary">pepF</name>
    <name evidence="9" type="ORF">EJN90_01670</name>
</gene>
<keyword evidence="2 6" id="KW-0479">Metal-binding</keyword>
<dbReference type="NCBIfam" id="TIGR00181">
    <property type="entry name" value="pepF"/>
    <property type="match status" value="1"/>
</dbReference>
<keyword evidence="1 6" id="KW-0645">Protease</keyword>
<evidence type="ECO:0000256" key="3">
    <source>
        <dbReference type="ARBA" id="ARBA00022801"/>
    </source>
</evidence>
<dbReference type="Pfam" id="PF08439">
    <property type="entry name" value="Peptidase_M3_N"/>
    <property type="match status" value="1"/>
</dbReference>
<dbReference type="GO" id="GO:0046872">
    <property type="term" value="F:metal ion binding"/>
    <property type="evidence" value="ECO:0007669"/>
    <property type="project" value="UniProtKB-UniRule"/>
</dbReference>
<feature type="domain" description="Oligopeptidase F N-terminal" evidence="8">
    <location>
        <begin position="116"/>
        <end position="182"/>
    </location>
</feature>
<comment type="cofactor">
    <cofactor evidence="6">
        <name>Zn(2+)</name>
        <dbReference type="ChEBI" id="CHEBI:29105"/>
    </cofactor>
    <text evidence="6">Binds 1 zinc ion.</text>
</comment>
<evidence type="ECO:0000256" key="6">
    <source>
        <dbReference type="RuleBase" id="RU368091"/>
    </source>
</evidence>
<evidence type="ECO:0000256" key="1">
    <source>
        <dbReference type="ARBA" id="ARBA00022670"/>
    </source>
</evidence>
<dbReference type="Proteomes" id="UP000273326">
    <property type="component" value="Chromosome"/>
</dbReference>
<dbReference type="InterPro" id="IPR004438">
    <property type="entry name" value="Peptidase_M3B"/>
</dbReference>
<dbReference type="EMBL" id="CP034465">
    <property type="protein sequence ID" value="AZP03482.1"/>
    <property type="molecule type" value="Genomic_DNA"/>
</dbReference>
<keyword evidence="3 6" id="KW-0378">Hydrolase</keyword>
<evidence type="ECO:0000313" key="9">
    <source>
        <dbReference type="EMBL" id="AZP03482.1"/>
    </source>
</evidence>
<evidence type="ECO:0000259" key="7">
    <source>
        <dbReference type="Pfam" id="PF01432"/>
    </source>
</evidence>
<dbReference type="GO" id="GO:0004222">
    <property type="term" value="F:metalloendopeptidase activity"/>
    <property type="evidence" value="ECO:0007669"/>
    <property type="project" value="UniProtKB-UniRule"/>
</dbReference>
<organism evidence="9 10">
    <name type="scientific">Jeotgalibaca ciconiae</name>
    <dbReference type="NCBI Taxonomy" id="2496265"/>
    <lineage>
        <taxon>Bacteria</taxon>
        <taxon>Bacillati</taxon>
        <taxon>Bacillota</taxon>
        <taxon>Bacilli</taxon>
        <taxon>Lactobacillales</taxon>
        <taxon>Carnobacteriaceae</taxon>
        <taxon>Jeotgalibaca</taxon>
    </lineage>
</organism>
<dbReference type="Pfam" id="PF01432">
    <property type="entry name" value="Peptidase_M3"/>
    <property type="match status" value="1"/>
</dbReference>
<dbReference type="InterPro" id="IPR013647">
    <property type="entry name" value="OligopepF_N_dom"/>
</dbReference>
<dbReference type="GO" id="GO:0006508">
    <property type="term" value="P:proteolysis"/>
    <property type="evidence" value="ECO:0007669"/>
    <property type="project" value="UniProtKB-KW"/>
</dbReference>
<comment type="function">
    <text evidence="6">Has oligopeptidase activity and degrades a variety of small bioactive peptides.</text>
</comment>
<evidence type="ECO:0000256" key="2">
    <source>
        <dbReference type="ARBA" id="ARBA00022723"/>
    </source>
</evidence>
<dbReference type="OrthoDB" id="9766487at2"/>
<dbReference type="InterPro" id="IPR001567">
    <property type="entry name" value="Pept_M3A_M3B_dom"/>
</dbReference>
<dbReference type="InterPro" id="IPR034009">
    <property type="entry name" value="M3B_PepF_4"/>
</dbReference>
<accession>A0A3Q9BIZ8</accession>
<dbReference type="InterPro" id="IPR042088">
    <property type="entry name" value="OligoPept_F_C"/>
</dbReference>
<name>A0A3Q9BIZ8_9LACT</name>
<evidence type="ECO:0000259" key="8">
    <source>
        <dbReference type="Pfam" id="PF08439"/>
    </source>
</evidence>
<sequence>METQEMKHRNEVAENLTWDLTALFATREAFDQAIEKLQTLVTAFEKKYAEKLTNKEIILKSLKDYEEILELYSLTNQYAFLPETTDLTNPENTQLSRKMSITSANLSASLSFFQSEITEVSDEILDDIAKEAPEYNSFIRIIKANKKIQLDPAVEKALAQLSPTLNAPSDIYEQARLADMDFGTFTVDGKEYPLSFVLYEDHYMYHTDTSIRRAAFDKFSSVLKKYENVVAAAYYTKLQTEKTIATMRGFDSIFDYLLYDQEVDRDLYNRQIDVIMSDLAPVMQKYVTHLKEVQALDKVTYADLKIDLDPEYSPTVTIEESQKMVEEAISVLGEEYTEMIMKAYPERWVDFAQNKGKSTGGFCSSSLGEKAHPYILMSWTNHLSNVYTLIHELGHAGQSILANKHNSILDEGPSLYLIEAPSTFNELLLTDSLTAKTEDPRMERFALTKMLTDTYFHNFVTHLLEAAYQREVYKLVDQGMSFDAQKLSEIKRRVLEDFWGDAVEINPGAELTWMRQIHYYMGLYSYTYSAGLTIATQAFLKIKEEGQAATNRWMEFLKTGGRFIPVDAAKIAGVDITTDKPLKDTIQYLDDAVNRIKELSKELQK</sequence>